<keyword evidence="2" id="KW-1185">Reference proteome</keyword>
<dbReference type="AlphaFoldDB" id="A0A016V2R7"/>
<evidence type="ECO:0000313" key="1">
    <source>
        <dbReference type="EMBL" id="EYC21755.1"/>
    </source>
</evidence>
<protein>
    <submittedName>
        <fullName evidence="1">Uncharacterized protein</fullName>
    </submittedName>
</protein>
<reference evidence="2" key="1">
    <citation type="journal article" date="2015" name="Nat. Genet.">
        <title>The genome and transcriptome of the zoonotic hookworm Ancylostoma ceylanicum identify infection-specific gene families.</title>
        <authorList>
            <person name="Schwarz E.M."/>
            <person name="Hu Y."/>
            <person name="Antoshechkin I."/>
            <person name="Miller M.M."/>
            <person name="Sternberg P.W."/>
            <person name="Aroian R.V."/>
        </authorList>
    </citation>
    <scope>NUCLEOTIDE SEQUENCE</scope>
    <source>
        <strain evidence="2">HY135</strain>
    </source>
</reference>
<dbReference type="EMBL" id="JARK01001354">
    <property type="protein sequence ID" value="EYC21755.1"/>
    <property type="molecule type" value="Genomic_DNA"/>
</dbReference>
<name>A0A016V2R7_9BILA</name>
<organism evidence="1 2">
    <name type="scientific">Ancylostoma ceylanicum</name>
    <dbReference type="NCBI Taxonomy" id="53326"/>
    <lineage>
        <taxon>Eukaryota</taxon>
        <taxon>Metazoa</taxon>
        <taxon>Ecdysozoa</taxon>
        <taxon>Nematoda</taxon>
        <taxon>Chromadorea</taxon>
        <taxon>Rhabditida</taxon>
        <taxon>Rhabditina</taxon>
        <taxon>Rhabditomorpha</taxon>
        <taxon>Strongyloidea</taxon>
        <taxon>Ancylostomatidae</taxon>
        <taxon>Ancylostomatinae</taxon>
        <taxon>Ancylostoma</taxon>
    </lineage>
</organism>
<comment type="caution">
    <text evidence="1">The sequence shown here is derived from an EMBL/GenBank/DDBJ whole genome shotgun (WGS) entry which is preliminary data.</text>
</comment>
<evidence type="ECO:0000313" key="2">
    <source>
        <dbReference type="Proteomes" id="UP000024635"/>
    </source>
</evidence>
<sequence length="76" mass="8631">MLQIILEFFQVVNTSSKFHVDDFPPHWPTSFSPTVVQQDGRVDSDTGSSRVEDLNPVFCLRVCATIHSAIQLHRCE</sequence>
<gene>
    <name evidence="1" type="primary">Acey_s0018.g3514</name>
    <name evidence="1" type="synonym">Acey-ect-2</name>
    <name evidence="1" type="ORF">Y032_0018g3514</name>
</gene>
<dbReference type="Proteomes" id="UP000024635">
    <property type="component" value="Unassembled WGS sequence"/>
</dbReference>
<accession>A0A016V2R7</accession>
<proteinExistence type="predicted"/>